<reference evidence="1 2" key="1">
    <citation type="submission" date="2013-11" db="EMBL/GenBank/DDBJ databases">
        <title>Draft genome of the bovine lungworm Dictyocaulus viviparus.</title>
        <authorList>
            <person name="Mitreva M."/>
        </authorList>
    </citation>
    <scope>NUCLEOTIDE SEQUENCE [LARGE SCALE GENOMIC DNA]</scope>
    <source>
        <strain evidence="1 2">HannoverDv2000</strain>
    </source>
</reference>
<dbReference type="GO" id="GO:0007229">
    <property type="term" value="P:integrin-mediated signaling pathway"/>
    <property type="evidence" value="ECO:0007669"/>
    <property type="project" value="InterPro"/>
</dbReference>
<dbReference type="OrthoDB" id="10057618at2759"/>
<dbReference type="AlphaFoldDB" id="A0A0D8XHM1"/>
<dbReference type="PANTHER" id="PTHR16160">
    <property type="entry name" value="FERMITIN 2-RELATED"/>
    <property type="match status" value="1"/>
</dbReference>
<proteinExistence type="predicted"/>
<dbReference type="STRING" id="29172.A0A0D8XHM1"/>
<reference evidence="2" key="2">
    <citation type="journal article" date="2016" name="Sci. Rep.">
        <title>Dictyocaulus viviparus genome, variome and transcriptome elucidate lungworm biology and support future intervention.</title>
        <authorList>
            <person name="McNulty S.N."/>
            <person name="Strube C."/>
            <person name="Rosa B.A."/>
            <person name="Martin J.C."/>
            <person name="Tyagi R."/>
            <person name="Choi Y.J."/>
            <person name="Wang Q."/>
            <person name="Hallsworth Pepin K."/>
            <person name="Zhang X."/>
            <person name="Ozersky P."/>
            <person name="Wilson R.K."/>
            <person name="Sternberg P.W."/>
            <person name="Gasser R.B."/>
            <person name="Mitreva M."/>
        </authorList>
    </citation>
    <scope>NUCLEOTIDE SEQUENCE [LARGE SCALE GENOMIC DNA]</scope>
    <source>
        <strain evidence="2">HannoverDv2000</strain>
    </source>
</reference>
<dbReference type="PANTHER" id="PTHR16160:SF13">
    <property type="entry name" value="FERMITIN 2-RELATED"/>
    <property type="match status" value="1"/>
</dbReference>
<dbReference type="GO" id="GO:0030055">
    <property type="term" value="C:cell-substrate junction"/>
    <property type="evidence" value="ECO:0007669"/>
    <property type="project" value="TreeGrafter"/>
</dbReference>
<gene>
    <name evidence="1" type="ORF">DICVIV_12188</name>
</gene>
<dbReference type="InterPro" id="IPR037843">
    <property type="entry name" value="Kindlin/fermitin"/>
</dbReference>
<organism evidence="1 2">
    <name type="scientific">Dictyocaulus viviparus</name>
    <name type="common">Bovine lungworm</name>
    <dbReference type="NCBI Taxonomy" id="29172"/>
    <lineage>
        <taxon>Eukaryota</taxon>
        <taxon>Metazoa</taxon>
        <taxon>Ecdysozoa</taxon>
        <taxon>Nematoda</taxon>
        <taxon>Chromadorea</taxon>
        <taxon>Rhabditida</taxon>
        <taxon>Rhabditina</taxon>
        <taxon>Rhabditomorpha</taxon>
        <taxon>Strongyloidea</taxon>
        <taxon>Metastrongylidae</taxon>
        <taxon>Dictyocaulus</taxon>
    </lineage>
</organism>
<evidence type="ECO:0000313" key="1">
    <source>
        <dbReference type="EMBL" id="KJH41826.1"/>
    </source>
</evidence>
<dbReference type="GO" id="GO:0007160">
    <property type="term" value="P:cell-matrix adhesion"/>
    <property type="evidence" value="ECO:0007669"/>
    <property type="project" value="TreeGrafter"/>
</dbReference>
<keyword evidence="2" id="KW-1185">Reference proteome</keyword>
<dbReference type="EMBL" id="KN716751">
    <property type="protein sequence ID" value="KJH41826.1"/>
    <property type="molecule type" value="Genomic_DNA"/>
</dbReference>
<dbReference type="GO" id="GO:0005178">
    <property type="term" value="F:integrin binding"/>
    <property type="evidence" value="ECO:0007669"/>
    <property type="project" value="TreeGrafter"/>
</dbReference>
<name>A0A0D8XHM1_DICVI</name>
<sequence length="63" mass="7590">MRPIIQFQDEDIEFEPLSADCKIVHEFIFGYIFLTMRSREKNQNLSEELFHMLTGAWGHYLRP</sequence>
<dbReference type="Proteomes" id="UP000053766">
    <property type="component" value="Unassembled WGS sequence"/>
</dbReference>
<protein>
    <submittedName>
        <fullName evidence="1">Uncharacterized protein</fullName>
    </submittedName>
</protein>
<accession>A0A0D8XHM1</accession>
<evidence type="ECO:0000313" key="2">
    <source>
        <dbReference type="Proteomes" id="UP000053766"/>
    </source>
</evidence>